<reference evidence="10" key="1">
    <citation type="submission" date="2020-11" db="EMBL/GenBank/DDBJ databases">
        <authorList>
            <person name="Tran Van P."/>
        </authorList>
    </citation>
    <scope>NUCLEOTIDE SEQUENCE</scope>
</reference>
<dbReference type="EC" id="3.4.19.12" evidence="3"/>
<keyword evidence="11" id="KW-1185">Reference proteome</keyword>
<feature type="compositionally biased region" description="Basic and acidic residues" evidence="8">
    <location>
        <begin position="1871"/>
        <end position="1881"/>
    </location>
</feature>
<feature type="compositionally biased region" description="Acidic residues" evidence="8">
    <location>
        <begin position="241"/>
        <end position="251"/>
    </location>
</feature>
<evidence type="ECO:0000259" key="9">
    <source>
        <dbReference type="PROSITE" id="PS50235"/>
    </source>
</evidence>
<feature type="region of interest" description="Disordered" evidence="8">
    <location>
        <begin position="445"/>
        <end position="476"/>
    </location>
</feature>
<dbReference type="InterPro" id="IPR021905">
    <property type="entry name" value="DUF3517"/>
</dbReference>
<dbReference type="GO" id="GO:0016579">
    <property type="term" value="P:protein deubiquitination"/>
    <property type="evidence" value="ECO:0007669"/>
    <property type="project" value="InterPro"/>
</dbReference>
<evidence type="ECO:0000256" key="6">
    <source>
        <dbReference type="ARBA" id="ARBA00022801"/>
    </source>
</evidence>
<feature type="compositionally biased region" description="Basic and acidic residues" evidence="8">
    <location>
        <begin position="1252"/>
        <end position="1263"/>
    </location>
</feature>
<dbReference type="GO" id="GO:0004843">
    <property type="term" value="F:cysteine-type deubiquitinase activity"/>
    <property type="evidence" value="ECO:0007669"/>
    <property type="project" value="UniProtKB-EC"/>
</dbReference>
<feature type="region of interest" description="Disordered" evidence="8">
    <location>
        <begin position="531"/>
        <end position="550"/>
    </location>
</feature>
<protein>
    <recommendedName>
        <fullName evidence="3">ubiquitinyl hydrolase 1</fullName>
        <ecNumber evidence="3">3.4.19.12</ecNumber>
    </recommendedName>
</protein>
<evidence type="ECO:0000256" key="5">
    <source>
        <dbReference type="ARBA" id="ARBA00022786"/>
    </source>
</evidence>
<dbReference type="PANTHER" id="PTHR24006:SF827">
    <property type="entry name" value="UBIQUITIN CARBOXYL-TERMINAL HYDROLASE 34"/>
    <property type="match status" value="1"/>
</dbReference>
<dbReference type="InterPro" id="IPR028889">
    <property type="entry name" value="USP"/>
</dbReference>
<dbReference type="PROSITE" id="PS50235">
    <property type="entry name" value="USP_3"/>
    <property type="match status" value="1"/>
</dbReference>
<dbReference type="Pfam" id="PF25010">
    <property type="entry name" value="ARM_UBP24_USP9X-Y"/>
    <property type="match status" value="1"/>
</dbReference>
<feature type="compositionally biased region" description="Low complexity" evidence="8">
    <location>
        <begin position="274"/>
        <end position="283"/>
    </location>
</feature>
<dbReference type="GO" id="GO:0006508">
    <property type="term" value="P:proteolysis"/>
    <property type="evidence" value="ECO:0007669"/>
    <property type="project" value="UniProtKB-KW"/>
</dbReference>
<comment type="catalytic activity">
    <reaction evidence="1">
        <text>Thiol-dependent hydrolysis of ester, thioester, amide, peptide and isopeptide bonds formed by the C-terminal Gly of ubiquitin (a 76-residue protein attached to proteins as an intracellular targeting signal).</text>
        <dbReference type="EC" id="3.4.19.12"/>
    </reaction>
</comment>
<dbReference type="GO" id="GO:0005634">
    <property type="term" value="C:nucleus"/>
    <property type="evidence" value="ECO:0007669"/>
    <property type="project" value="TreeGrafter"/>
</dbReference>
<evidence type="ECO:0000256" key="1">
    <source>
        <dbReference type="ARBA" id="ARBA00000707"/>
    </source>
</evidence>
<dbReference type="InterPro" id="IPR016024">
    <property type="entry name" value="ARM-type_fold"/>
</dbReference>
<evidence type="ECO:0000313" key="11">
    <source>
        <dbReference type="Proteomes" id="UP000728032"/>
    </source>
</evidence>
<evidence type="ECO:0000256" key="4">
    <source>
        <dbReference type="ARBA" id="ARBA00022670"/>
    </source>
</evidence>
<evidence type="ECO:0000256" key="8">
    <source>
        <dbReference type="SAM" id="MobiDB-lite"/>
    </source>
</evidence>
<dbReference type="Gene3D" id="3.90.70.10">
    <property type="entry name" value="Cysteine proteinases"/>
    <property type="match status" value="1"/>
</dbReference>
<dbReference type="SUPFAM" id="SSF48371">
    <property type="entry name" value="ARM repeat"/>
    <property type="match status" value="2"/>
</dbReference>
<keyword evidence="4" id="KW-0645">Protease</keyword>
<feature type="compositionally biased region" description="Low complexity" evidence="8">
    <location>
        <begin position="231"/>
        <end position="240"/>
    </location>
</feature>
<feature type="region of interest" description="Disordered" evidence="8">
    <location>
        <begin position="1252"/>
        <end position="1276"/>
    </location>
</feature>
<dbReference type="PANTHER" id="PTHR24006">
    <property type="entry name" value="UBIQUITIN CARBOXYL-TERMINAL HYDROLASE"/>
    <property type="match status" value="1"/>
</dbReference>
<dbReference type="PROSITE" id="PS00972">
    <property type="entry name" value="USP_1"/>
    <property type="match status" value="1"/>
</dbReference>
<organism evidence="10">
    <name type="scientific">Oppiella nova</name>
    <dbReference type="NCBI Taxonomy" id="334625"/>
    <lineage>
        <taxon>Eukaryota</taxon>
        <taxon>Metazoa</taxon>
        <taxon>Ecdysozoa</taxon>
        <taxon>Arthropoda</taxon>
        <taxon>Chelicerata</taxon>
        <taxon>Arachnida</taxon>
        <taxon>Acari</taxon>
        <taxon>Acariformes</taxon>
        <taxon>Sarcoptiformes</taxon>
        <taxon>Oribatida</taxon>
        <taxon>Brachypylina</taxon>
        <taxon>Oppioidea</taxon>
        <taxon>Oppiidae</taxon>
        <taxon>Oppiella</taxon>
    </lineage>
</organism>
<accession>A0A7R9LAL9</accession>
<name>A0A7R9LAL9_9ACAR</name>
<dbReference type="CDD" id="cd02659">
    <property type="entry name" value="peptidase_C19C"/>
    <property type="match status" value="1"/>
</dbReference>
<dbReference type="EMBL" id="OC915012">
    <property type="protein sequence ID" value="CAD7638150.1"/>
    <property type="molecule type" value="Genomic_DNA"/>
</dbReference>
<evidence type="ECO:0000313" key="10">
    <source>
        <dbReference type="EMBL" id="CAD7638150.1"/>
    </source>
</evidence>
<feature type="region of interest" description="Disordered" evidence="8">
    <location>
        <begin position="395"/>
        <end position="424"/>
    </location>
</feature>
<dbReference type="Proteomes" id="UP000728032">
    <property type="component" value="Unassembled WGS sequence"/>
</dbReference>
<dbReference type="InterPro" id="IPR001394">
    <property type="entry name" value="Peptidase_C19_UCH"/>
</dbReference>
<dbReference type="OrthoDB" id="289038at2759"/>
<keyword evidence="5" id="KW-0833">Ubl conjugation pathway</keyword>
<dbReference type="EMBL" id="CAJPVJ010000187">
    <property type="protein sequence ID" value="CAG2161635.1"/>
    <property type="molecule type" value="Genomic_DNA"/>
</dbReference>
<feature type="region of interest" description="Disordered" evidence="8">
    <location>
        <begin position="272"/>
        <end position="294"/>
    </location>
</feature>
<dbReference type="FunFam" id="3.90.70.10:FF:000014">
    <property type="entry name" value="Ubiquitin carboxyl-terminal hydrolase 34"/>
    <property type="match status" value="1"/>
</dbReference>
<dbReference type="InterPro" id="IPR018200">
    <property type="entry name" value="USP_CS"/>
</dbReference>
<keyword evidence="6" id="KW-0378">Hydrolase</keyword>
<dbReference type="InterPro" id="IPR050164">
    <property type="entry name" value="Peptidase_C19"/>
</dbReference>
<evidence type="ECO:0000256" key="3">
    <source>
        <dbReference type="ARBA" id="ARBA00012759"/>
    </source>
</evidence>
<gene>
    <name evidence="10" type="ORF">ONB1V03_LOCUS1239</name>
</gene>
<dbReference type="GO" id="GO:0009966">
    <property type="term" value="P:regulation of signal transduction"/>
    <property type="evidence" value="ECO:0007669"/>
    <property type="project" value="UniProtKB-ARBA"/>
</dbReference>
<dbReference type="PROSITE" id="PS00973">
    <property type="entry name" value="USP_2"/>
    <property type="match status" value="1"/>
</dbReference>
<dbReference type="Pfam" id="PF12030">
    <property type="entry name" value="DUF3517"/>
    <property type="match status" value="1"/>
</dbReference>
<feature type="compositionally biased region" description="Acidic residues" evidence="8">
    <location>
        <begin position="284"/>
        <end position="294"/>
    </location>
</feature>
<dbReference type="InterPro" id="IPR038765">
    <property type="entry name" value="Papain-like_cys_pep_sf"/>
</dbReference>
<keyword evidence="7" id="KW-0788">Thiol protease</keyword>
<proteinExistence type="inferred from homology"/>
<feature type="compositionally biased region" description="Acidic residues" evidence="8">
    <location>
        <begin position="2257"/>
        <end position="2269"/>
    </location>
</feature>
<evidence type="ECO:0000256" key="2">
    <source>
        <dbReference type="ARBA" id="ARBA00009085"/>
    </source>
</evidence>
<feature type="region of interest" description="Disordered" evidence="8">
    <location>
        <begin position="1871"/>
        <end position="1901"/>
    </location>
</feature>
<dbReference type="GO" id="GO:0005829">
    <property type="term" value="C:cytosol"/>
    <property type="evidence" value="ECO:0007669"/>
    <property type="project" value="TreeGrafter"/>
</dbReference>
<evidence type="ECO:0000256" key="7">
    <source>
        <dbReference type="ARBA" id="ARBA00022807"/>
    </source>
</evidence>
<sequence length="2938" mass="332742">MLRNGSGGGVDCLDSLDSEGLALALKHFTSSTLTMRLTGITQINNYITIYSELCHSDTTGVLAAKADSMGVELAKWVMEKRIIEHVFGPNSHVEVIKQSHIVLNFVASQITVEHIDVIWSASQMKHCGRQVLDILLPLIKNLKLKSVLHLYWLLKNLEPKEHTEQTLVLASQLLKYIWSQANSSAGDMMATVGGQACVQSVKLMDDLTLVRSPIFTMLPSSQKSRHNAGPDSSSSSGSVDNSDDDEDDDDYDVDVTQTIATPPVFRQKAKRLCNSSNNNSNNDESSEGTSESEDDEIIIPDLSEENMSGAGGRLHQALVGNYSNSSSSDLVPMAVRDVVAAIHRDNSFNNSQQNSIEDNQKNSDISKNTSFLNLTFSDRIQFKLKSEQQLDLVKQSVQSEGKDVSPAITPDPHDPCPEGAPGAPVAIQSELQTPDVMEKLVKLTEGLNSKNDELSDNSRPSSRNSRLSDKNMADFEGEDSDIDLTKIDVTGDDCADHYFDDLDSSGGNKSPSASAKLATIAQQIVKQQLKLGDNNTDTSESTDKSGKTNCDAEDQDLVDLSIENVCKPGRTLLWDLLQDDMIQQLPEGLSHETERIFWNTVCWSSDRRIRMKFIDGCLDNLAKNYSVNTSLRLLPKFLLSFQQYRGGMDTHQILLWADKERHMLRHFFTNLCIYCKSKLKSKPQPLTHNSSDLSNKSDTSINCGVISDMYSHLDEIQTRLNFLTFVFSSAGSPDNFNLTHEQIDILWSTLATDPESADELFNWLLSQVRCRDNHGLGIDMLHHILIEKLPQLPPEQFSMMALELLQTLSGCLLTQLNNKTNESLDSTATKQLWDIALRCCNTDVSMTAIRHLNHYYINLQPHSTRLAKEEEFIKQCMDYMETASKHLTENEEKSLTIIQRAVVLVKTHLEGFRSRYAYNFRRWQLNGDTELVSHKGKERTGCLLRISCQPASLPDRTIFEMQSTDYVGELRAEVQHWWESLIQKYEDMIDKRPPFSNFNAASISDGPLRLLTQGQEITHDFDEKQLAEVGFKDMQIVFVSVGMARSFRKFRDHSEPASTLPPPPKDRIPSILLLQPQNFEKLFTLMQQLGAHKTAIHIKAQVLSRRVWEIIQMLPTSPNLLECFQTISVSAAVLSDSGNDSVSNTENTTTPSTSHKPISDLFNKLLSPSSPQKLMYSCQIVECLRRNSKIWTQQFIDCGGLQHLFDIFVSGVLQSGDGAGDAWNEWKQDCLASLLQLIYQFGVNPIPSKCDIKSSDKNDENDKSSAGALDHMSSPSVPSTSMIITEMVRKAKRSRKGSTDKLLVPQLNSKLLHMIRDVDSMLKVLLTILNEATTKGSDVVQTYHTGFWGRAQVVHHTMTFLISWAFSDPQIRGSLYQTENLDQLLKKLVLDDPDPAIRREACTGFYRLCLGFTADGNTGHIFIPQLLNSLLSFLKVAQNMRAPKLYDSDDIFIPDKEPYGPGCKDYFWLVCRLVDSLDKQKMVDSVSAGDGNRPEVDLEVLCTYIAEAIVVREIRETRHNTVEDEGLRGLIALLTVTLKHNPSFKYSKEGRKFVTEVFDCLFALPNQIEKHLPKCKSPSTRSAAFDLLVELVKGSEDNYDVLVNLMMDQHNPELSGRMSPYPWDYWPHDDCRSDAGYVGLTNLGATCYMASCMQHLYMIPEARYILLSTTLASVVKHDAILKELQKMFVFLLESERRAYNPKSFCKVYTMDHQPLNTGEQKDMTEFFTDLISKLEEMTPELKDLVKRLFSGSLSNNVVSLDCPHISQTTEEFYTLRCQVSDMRNLNESLDEITVKDTLEGDNMYNCSRCGRKVRAEKRACIKNLPKILCFNTMRYTFNMVTMTKEKVNTHFSFPYQLDMAPYLEKNLIKTKGKDSDDKSGSDESMATDQDSTPGGGLSEPETSTEYMLIGVTVHTGTADGGHYYSFVRERESVSPGAQDKWYLFNDAEVKPFDKTQIATECFGGEMTSKTYDQVTDKFMDFSFEKTNSAYMLFYERIDKESSVESVERVTPTVQLTPDLSEWICEDNISFLRDKSIFEHTYFDFMWQICGYIPQTLPTNQSSPKVTLQSARLATSFVLETLIHAKEKPTIANWIELLTKQFNSSQQACEWLMDHLAEDDWWPIQILLRCSNQMVRQLFQRLCIHVIVQLKPSQAPLYLQPLNDDSDDSNDVEVLTHVGRFSCVTRFIRKLLSLISIENLNAKPHLKHLTEYFAFLCEFAKQGDEECKFLLAVEAISTVVSFYMGLCGKSANDYVEVLSEDEDEEEEDDSNSPQNNAGFSGAHPYNQKMTHPVGPVIDDKFPKPASLDKMITLVALLVEKSRGKDNRLRLSDRDYESIASGKSFPFLQQQIRDNINLRQTCNLICSLCRWNDHFSLLIVNMLFTSITRIPDSSGPFFKILSMLVEIGITPGLQPFSNLILPRIWEIAEQTPLQTLEWLTGQVPRNKVANAWVLGQVDSWILYFLVAHSNMRVRSNAAQLLISLVPNNSFRQNYRPSRPFPYAGVKEYDFSSEAVLIVDQIYNILLQLLKRIKQYADPQTHGTQKLTSYFIVMSYCLISQRQKLLLVPYFNDLWDLFQPKLSEPAIAIHQNKQALLMYWYMACQDCPENVKCIVQSAHVTKNIAFNYILADHDDAWAFKNITPYITQYPLAIQELLKLMKIFVTTHTDTTEQELRDITHFKRITMQMYLTSVDARSSWQTLISALSILCETEEDRLFVLANNGLMSLFQAFHAMYLMFHEATACHITNELVELLKIIVQLLHTLGQSCGQSPLRDVKNNWRDQAEVMRKNILLVNSYTPSPVRIACLGVLTEMIKIYAKDFLPLLVQLLGLQHISCAEQSQSCKGTAMIIAGPYFPRRGQRVMLTKSSVRPSRPVFQMCFNPKMLECGKGIDKDYDRAIADYFEPYYHFIDSIARTAIQNSLVSSDLVGLCTFCGCTRKP</sequence>
<dbReference type="Pfam" id="PF00443">
    <property type="entry name" value="UCH"/>
    <property type="match status" value="1"/>
</dbReference>
<feature type="region of interest" description="Disordered" evidence="8">
    <location>
        <begin position="220"/>
        <end position="251"/>
    </location>
</feature>
<feature type="domain" description="USP" evidence="9">
    <location>
        <begin position="1638"/>
        <end position="1997"/>
    </location>
</feature>
<dbReference type="SUPFAM" id="SSF54001">
    <property type="entry name" value="Cysteine proteinases"/>
    <property type="match status" value="1"/>
</dbReference>
<dbReference type="InterPro" id="IPR056850">
    <property type="entry name" value="ARM_UBP34_24_USP9X_Y"/>
</dbReference>
<comment type="similarity">
    <text evidence="2">Belongs to the peptidase C19 family.</text>
</comment>
<feature type="region of interest" description="Disordered" evidence="8">
    <location>
        <begin position="2257"/>
        <end position="2283"/>
    </location>
</feature>